<sequence length="295" mass="32818">TRGTVLREEISAVQEVTDLLTLDARHASRVAPWSQFCHGLQGLETLGALRNSAGTEPNSLFDNSTVLKALNSTNVWWLLTDGEISQGSIERFSVNISRARLHGKACVIILFGHRKPKPEDCNISVGVSLFALVPDCLFLFHDVKTHEVFVLQSKGALGSINNHQSVSQEINDWTTWSDLKTIRYSDFGNITIPEPAKLDAGEVMLQDGSKVSLAQLYRDEINGEQVRTILGNDDNLNTVMLTATARGEANLVEDWLKGQRRLPPEAINAYRVDVEKKAEHCQPYCRQAHELWVSA</sequence>
<dbReference type="EMBL" id="AMGX01000048">
    <property type="protein sequence ID" value="EXJ53400.1"/>
    <property type="molecule type" value="Genomic_DNA"/>
</dbReference>
<dbReference type="OrthoDB" id="4160666at2759"/>
<dbReference type="AlphaFoldDB" id="W9VK54"/>
<comment type="caution">
    <text evidence="1">The sequence shown here is derived from an EMBL/GenBank/DDBJ whole genome shotgun (WGS) entry which is preliminary data.</text>
</comment>
<keyword evidence="2" id="KW-1185">Reference proteome</keyword>
<protein>
    <submittedName>
        <fullName evidence="1">Uncharacterized protein</fullName>
    </submittedName>
</protein>
<dbReference type="RefSeq" id="XP_007752145.1">
    <property type="nucleotide sequence ID" value="XM_007753955.1"/>
</dbReference>
<dbReference type="eggNOG" id="ENOG502S46F">
    <property type="taxonomic scope" value="Eukaryota"/>
</dbReference>
<accession>W9VK54</accession>
<feature type="non-terminal residue" evidence="1">
    <location>
        <position position="1"/>
    </location>
</feature>
<gene>
    <name evidence="1" type="ORF">A1O5_13389</name>
</gene>
<proteinExistence type="predicted"/>
<dbReference type="HOGENOM" id="CLU_945100_0_0_1"/>
<reference evidence="1 2" key="1">
    <citation type="submission" date="2013-03" db="EMBL/GenBank/DDBJ databases">
        <title>The Genome Sequence of Cladophialophora psammophila CBS 110553.</title>
        <authorList>
            <consortium name="The Broad Institute Genomics Platform"/>
            <person name="Cuomo C."/>
            <person name="de Hoog S."/>
            <person name="Gorbushina A."/>
            <person name="Walker B."/>
            <person name="Young S.K."/>
            <person name="Zeng Q."/>
            <person name="Gargeya S."/>
            <person name="Fitzgerald M."/>
            <person name="Haas B."/>
            <person name="Abouelleil A."/>
            <person name="Allen A.W."/>
            <person name="Alvarado L."/>
            <person name="Arachchi H.M."/>
            <person name="Berlin A.M."/>
            <person name="Chapman S.B."/>
            <person name="Gainer-Dewar J."/>
            <person name="Goldberg J."/>
            <person name="Griggs A."/>
            <person name="Gujja S."/>
            <person name="Hansen M."/>
            <person name="Howarth C."/>
            <person name="Imamovic A."/>
            <person name="Ireland A."/>
            <person name="Larimer J."/>
            <person name="McCowan C."/>
            <person name="Murphy C."/>
            <person name="Pearson M."/>
            <person name="Poon T.W."/>
            <person name="Priest M."/>
            <person name="Roberts A."/>
            <person name="Saif S."/>
            <person name="Shea T."/>
            <person name="Sisk P."/>
            <person name="Sykes S."/>
            <person name="Wortman J."/>
            <person name="Nusbaum C."/>
            <person name="Birren B."/>
        </authorList>
    </citation>
    <scope>NUCLEOTIDE SEQUENCE [LARGE SCALE GENOMIC DNA]</scope>
    <source>
        <strain evidence="1 2">CBS 110553</strain>
    </source>
</reference>
<name>W9VK54_9EURO</name>
<dbReference type="Proteomes" id="UP000019471">
    <property type="component" value="Unassembled WGS sequence"/>
</dbReference>
<evidence type="ECO:0000313" key="1">
    <source>
        <dbReference type="EMBL" id="EXJ53400.1"/>
    </source>
</evidence>
<evidence type="ECO:0000313" key="2">
    <source>
        <dbReference type="Proteomes" id="UP000019471"/>
    </source>
</evidence>
<organism evidence="1 2">
    <name type="scientific">Cladophialophora psammophila CBS 110553</name>
    <dbReference type="NCBI Taxonomy" id="1182543"/>
    <lineage>
        <taxon>Eukaryota</taxon>
        <taxon>Fungi</taxon>
        <taxon>Dikarya</taxon>
        <taxon>Ascomycota</taxon>
        <taxon>Pezizomycotina</taxon>
        <taxon>Eurotiomycetes</taxon>
        <taxon>Chaetothyriomycetidae</taxon>
        <taxon>Chaetothyriales</taxon>
        <taxon>Herpotrichiellaceae</taxon>
        <taxon>Cladophialophora</taxon>
    </lineage>
</organism>
<dbReference type="GeneID" id="19198072"/>